<dbReference type="InterPro" id="IPR001387">
    <property type="entry name" value="Cro/C1-type_HTH"/>
</dbReference>
<dbReference type="EMBL" id="JAGIOE010000001">
    <property type="protein sequence ID" value="MBP2375704.1"/>
    <property type="molecule type" value="Genomic_DNA"/>
</dbReference>
<evidence type="ECO:0000313" key="1">
    <source>
        <dbReference type="EMBL" id="MBP2375704.1"/>
    </source>
</evidence>
<dbReference type="CDD" id="cd00093">
    <property type="entry name" value="HTH_XRE"/>
    <property type="match status" value="1"/>
</dbReference>
<name>A0ABS4WHM2_9MICC</name>
<reference evidence="1 2" key="1">
    <citation type="submission" date="2021-03" db="EMBL/GenBank/DDBJ databases">
        <title>Sequencing the genomes of 1000 actinobacteria strains.</title>
        <authorList>
            <person name="Klenk H.-P."/>
        </authorList>
    </citation>
    <scope>NUCLEOTIDE SEQUENCE [LARGE SCALE GENOMIC DNA]</scope>
    <source>
        <strain evidence="1 2">DSM 15454</strain>
    </source>
</reference>
<protein>
    <submittedName>
        <fullName evidence="1">DNA-binding transcriptional regulator YiaG</fullName>
    </submittedName>
</protein>
<accession>A0ABS4WHM2</accession>
<sequence length="186" mass="20638">MSSTYELQLEIVAPAESQLEAAENDVELVYSAHGPTHFLTIWQEAATPLSAAMIAVAHLRKSGIKVQRAVEDLVSRQDIADRLSVSRQAVGNWIRGERRGSEGEEFPSPYNLVGGGVWLWKDVNDWARGIAATDNEVEHLAAIDYMLINHWIYHDDLGVLNPSFMKEIQDPDAASQATDGIQFHSL</sequence>
<dbReference type="Proteomes" id="UP000766570">
    <property type="component" value="Unassembled WGS sequence"/>
</dbReference>
<keyword evidence="2" id="KW-1185">Reference proteome</keyword>
<dbReference type="GO" id="GO:0003677">
    <property type="term" value="F:DNA binding"/>
    <property type="evidence" value="ECO:0007669"/>
    <property type="project" value="UniProtKB-KW"/>
</dbReference>
<comment type="caution">
    <text evidence="1">The sequence shown here is derived from an EMBL/GenBank/DDBJ whole genome shotgun (WGS) entry which is preliminary data.</text>
</comment>
<gene>
    <name evidence="1" type="ORF">JOF46_003616</name>
</gene>
<dbReference type="RefSeq" id="WP_209909722.1">
    <property type="nucleotide sequence ID" value="NZ_BAAAMI010000016.1"/>
</dbReference>
<organism evidence="1 2">
    <name type="scientific">Paeniglutamicibacter psychrophenolicus</name>
    <dbReference type="NCBI Taxonomy" id="257454"/>
    <lineage>
        <taxon>Bacteria</taxon>
        <taxon>Bacillati</taxon>
        <taxon>Actinomycetota</taxon>
        <taxon>Actinomycetes</taxon>
        <taxon>Micrococcales</taxon>
        <taxon>Micrococcaceae</taxon>
        <taxon>Paeniglutamicibacter</taxon>
    </lineage>
</organism>
<proteinExistence type="predicted"/>
<evidence type="ECO:0000313" key="2">
    <source>
        <dbReference type="Proteomes" id="UP000766570"/>
    </source>
</evidence>
<keyword evidence="1" id="KW-0238">DNA-binding</keyword>